<sequence length="250" mass="27293">MMLPLFVSLLGSTAQAAPSVSVNTSSVDAIIQASPVVQLTLVILIVMSVFCWAIGYSKYQTFKKMRESDDLFLNKFWKINSLDTLFEDIDQYKESSVARVFKAAYLEMKKISESPLMAKTEGDKPVLTGIDNLERILNKASENEMAKLESRLTVLATTGSTGPFIGLFGTVWGIMGSFHKIGMTGSASLAVVAPGISEALISTAIGLAAAIPAVVLYNNFISKIRKQEITLNNFNADFLNIVKRNFFQGN</sequence>
<gene>
    <name evidence="13" type="primary">tolQ</name>
    <name evidence="13" type="ORF">NWE73_00290</name>
</gene>
<evidence type="ECO:0000256" key="8">
    <source>
        <dbReference type="ARBA" id="ARBA00023306"/>
    </source>
</evidence>
<comment type="subcellular location">
    <subcellularLocation>
        <location evidence="1">Cell membrane</location>
        <topology evidence="1">Multi-pass membrane protein</topology>
    </subcellularLocation>
    <subcellularLocation>
        <location evidence="9">Membrane</location>
        <topology evidence="9">Multi-pass membrane protein</topology>
    </subcellularLocation>
</comment>
<evidence type="ECO:0000256" key="5">
    <source>
        <dbReference type="ARBA" id="ARBA00022692"/>
    </source>
</evidence>
<dbReference type="PANTHER" id="PTHR30625:SF3">
    <property type="entry name" value="TOL-PAL SYSTEM PROTEIN TOLQ"/>
    <property type="match status" value="1"/>
</dbReference>
<keyword evidence="6 10" id="KW-1133">Transmembrane helix</keyword>
<dbReference type="EMBL" id="JANRMI010000001">
    <property type="protein sequence ID" value="MDG0814781.1"/>
    <property type="molecule type" value="Genomic_DNA"/>
</dbReference>
<organism evidence="13 14">
    <name type="scientific">Bdellovibrio svalbardensis</name>
    <dbReference type="NCBI Taxonomy" id="2972972"/>
    <lineage>
        <taxon>Bacteria</taxon>
        <taxon>Pseudomonadati</taxon>
        <taxon>Bdellovibrionota</taxon>
        <taxon>Bdellovibrionia</taxon>
        <taxon>Bdellovibrionales</taxon>
        <taxon>Pseudobdellovibrionaceae</taxon>
        <taxon>Bdellovibrio</taxon>
    </lineage>
</organism>
<keyword evidence="9" id="KW-0653">Protein transport</keyword>
<evidence type="ECO:0000256" key="10">
    <source>
        <dbReference type="SAM" id="Phobius"/>
    </source>
</evidence>
<evidence type="ECO:0000256" key="4">
    <source>
        <dbReference type="ARBA" id="ARBA00022618"/>
    </source>
</evidence>
<evidence type="ECO:0000256" key="1">
    <source>
        <dbReference type="ARBA" id="ARBA00004651"/>
    </source>
</evidence>
<keyword evidence="5 10" id="KW-0812">Transmembrane</keyword>
<keyword evidence="9" id="KW-0813">Transport</keyword>
<evidence type="ECO:0000256" key="11">
    <source>
        <dbReference type="SAM" id="SignalP"/>
    </source>
</evidence>
<comment type="similarity">
    <text evidence="9">Belongs to the exbB/tolQ family.</text>
</comment>
<feature type="transmembrane region" description="Helical" evidence="10">
    <location>
        <begin position="195"/>
        <end position="217"/>
    </location>
</feature>
<feature type="transmembrane region" description="Helical" evidence="10">
    <location>
        <begin position="36"/>
        <end position="56"/>
    </location>
</feature>
<evidence type="ECO:0000313" key="13">
    <source>
        <dbReference type="EMBL" id="MDG0814781.1"/>
    </source>
</evidence>
<dbReference type="RefSeq" id="WP_277576266.1">
    <property type="nucleotide sequence ID" value="NZ_JANRMI010000001.1"/>
</dbReference>
<dbReference type="InterPro" id="IPR050790">
    <property type="entry name" value="ExbB/TolQ_transport"/>
</dbReference>
<feature type="chain" id="PRO_5045997616" evidence="11">
    <location>
        <begin position="17"/>
        <end position="250"/>
    </location>
</feature>
<keyword evidence="2" id="KW-1003">Cell membrane</keyword>
<feature type="signal peptide" evidence="11">
    <location>
        <begin position="1"/>
        <end position="16"/>
    </location>
</feature>
<feature type="transmembrane region" description="Helical" evidence="10">
    <location>
        <begin position="152"/>
        <end position="175"/>
    </location>
</feature>
<reference evidence="13" key="1">
    <citation type="submission" date="2022-08" db="EMBL/GenBank/DDBJ databases">
        <title>Novel Bdellovibrio Species Isolated from Svalbard: Designation Bdellovibrio svalbardensis.</title>
        <authorList>
            <person name="Mitchell R.J."/>
            <person name="Choi S.Y."/>
        </authorList>
    </citation>
    <scope>NUCLEOTIDE SEQUENCE</scope>
    <source>
        <strain evidence="13">PAP01</strain>
    </source>
</reference>
<dbReference type="InterPro" id="IPR002898">
    <property type="entry name" value="MotA_ExbB_proton_chnl"/>
</dbReference>
<evidence type="ECO:0000259" key="12">
    <source>
        <dbReference type="Pfam" id="PF01618"/>
    </source>
</evidence>
<feature type="domain" description="MotA/TolQ/ExbB proton channel" evidence="12">
    <location>
        <begin position="129"/>
        <end position="229"/>
    </location>
</feature>
<keyword evidence="7 10" id="KW-0472">Membrane</keyword>
<dbReference type="Proteomes" id="UP001152321">
    <property type="component" value="Unassembled WGS sequence"/>
</dbReference>
<proteinExistence type="inferred from homology"/>
<evidence type="ECO:0000256" key="6">
    <source>
        <dbReference type="ARBA" id="ARBA00022989"/>
    </source>
</evidence>
<evidence type="ECO:0000256" key="3">
    <source>
        <dbReference type="ARBA" id="ARBA00022519"/>
    </source>
</evidence>
<protein>
    <submittedName>
        <fullName evidence="13">Protein TolQ</fullName>
    </submittedName>
</protein>
<dbReference type="Pfam" id="PF01618">
    <property type="entry name" value="MotA_ExbB"/>
    <property type="match status" value="1"/>
</dbReference>
<keyword evidence="11" id="KW-0732">Signal</keyword>
<keyword evidence="8" id="KW-0131">Cell cycle</keyword>
<dbReference type="InterPro" id="IPR014163">
    <property type="entry name" value="Tol-Pal_TolQ"/>
</dbReference>
<evidence type="ECO:0000256" key="2">
    <source>
        <dbReference type="ARBA" id="ARBA00022475"/>
    </source>
</evidence>
<dbReference type="NCBIfam" id="TIGR02796">
    <property type="entry name" value="tolQ"/>
    <property type="match status" value="1"/>
</dbReference>
<name>A0ABT6DD55_9BACT</name>
<evidence type="ECO:0000313" key="14">
    <source>
        <dbReference type="Proteomes" id="UP001152321"/>
    </source>
</evidence>
<comment type="caution">
    <text evidence="13">The sequence shown here is derived from an EMBL/GenBank/DDBJ whole genome shotgun (WGS) entry which is preliminary data.</text>
</comment>
<accession>A0ABT6DD55</accession>
<dbReference type="PANTHER" id="PTHR30625">
    <property type="entry name" value="PROTEIN TOLQ"/>
    <property type="match status" value="1"/>
</dbReference>
<keyword evidence="14" id="KW-1185">Reference proteome</keyword>
<keyword evidence="3" id="KW-0997">Cell inner membrane</keyword>
<evidence type="ECO:0000256" key="7">
    <source>
        <dbReference type="ARBA" id="ARBA00023136"/>
    </source>
</evidence>
<keyword evidence="4" id="KW-0132">Cell division</keyword>
<evidence type="ECO:0000256" key="9">
    <source>
        <dbReference type="RuleBase" id="RU004057"/>
    </source>
</evidence>